<dbReference type="Proteomes" id="UP001491310">
    <property type="component" value="Unassembled WGS sequence"/>
</dbReference>
<gene>
    <name evidence="3" type="ORF">WJX75_006856</name>
</gene>
<reference evidence="3 4" key="1">
    <citation type="journal article" date="2024" name="Nat. Commun.">
        <title>Phylogenomics reveals the evolutionary origins of lichenization in chlorophyte algae.</title>
        <authorList>
            <person name="Puginier C."/>
            <person name="Libourel C."/>
            <person name="Otte J."/>
            <person name="Skaloud P."/>
            <person name="Haon M."/>
            <person name="Grisel S."/>
            <person name="Petersen M."/>
            <person name="Berrin J.G."/>
            <person name="Delaux P.M."/>
            <person name="Dal Grande F."/>
            <person name="Keller J."/>
        </authorList>
    </citation>
    <scope>NUCLEOTIDE SEQUENCE [LARGE SCALE GENOMIC DNA]</scope>
    <source>
        <strain evidence="3 4">SAG 216-7</strain>
    </source>
</reference>
<accession>A0ABR2Z4Q6</accession>
<keyword evidence="4" id="KW-1185">Reference proteome</keyword>
<dbReference type="PANTHER" id="PTHR31947:SF36">
    <property type="entry name" value="DNA_RNA-BINDING PROTEIN ALBA-LIKE DOMAIN-CONTAINING PROTEIN"/>
    <property type="match status" value="1"/>
</dbReference>
<feature type="region of interest" description="Disordered" evidence="1">
    <location>
        <begin position="105"/>
        <end position="142"/>
    </location>
</feature>
<dbReference type="InterPro" id="IPR014560">
    <property type="entry name" value="UCP030333_Alba"/>
</dbReference>
<dbReference type="PANTHER" id="PTHR31947">
    <property type="entry name" value="DNA/RNA-BINDING PROTEIN ALBA 3"/>
    <property type="match status" value="1"/>
</dbReference>
<dbReference type="InterPro" id="IPR036882">
    <property type="entry name" value="Alba-like_dom_sf"/>
</dbReference>
<name>A0ABR2Z4Q6_9CHLO</name>
<dbReference type="EMBL" id="JALJOT010000001">
    <property type="protein sequence ID" value="KAK9918781.1"/>
    <property type="molecule type" value="Genomic_DNA"/>
</dbReference>
<proteinExistence type="predicted"/>
<evidence type="ECO:0000256" key="1">
    <source>
        <dbReference type="SAM" id="MobiDB-lite"/>
    </source>
</evidence>
<organism evidence="3 4">
    <name type="scientific">Coccomyxa subellipsoidea</name>
    <dbReference type="NCBI Taxonomy" id="248742"/>
    <lineage>
        <taxon>Eukaryota</taxon>
        <taxon>Viridiplantae</taxon>
        <taxon>Chlorophyta</taxon>
        <taxon>core chlorophytes</taxon>
        <taxon>Trebouxiophyceae</taxon>
        <taxon>Trebouxiophyceae incertae sedis</taxon>
        <taxon>Coccomyxaceae</taxon>
        <taxon>Coccomyxa</taxon>
    </lineage>
</organism>
<dbReference type="SUPFAM" id="SSF82704">
    <property type="entry name" value="AlbA-like"/>
    <property type="match status" value="1"/>
</dbReference>
<protein>
    <recommendedName>
        <fullName evidence="2">DNA/RNA-binding protein Alba-like domain-containing protein</fullName>
    </recommendedName>
</protein>
<evidence type="ECO:0000313" key="4">
    <source>
        <dbReference type="Proteomes" id="UP001491310"/>
    </source>
</evidence>
<evidence type="ECO:0000313" key="3">
    <source>
        <dbReference type="EMBL" id="KAK9918781.1"/>
    </source>
</evidence>
<dbReference type="Pfam" id="PF01918">
    <property type="entry name" value="Alba"/>
    <property type="match status" value="1"/>
</dbReference>
<evidence type="ECO:0000259" key="2">
    <source>
        <dbReference type="Pfam" id="PF01918"/>
    </source>
</evidence>
<feature type="domain" description="DNA/RNA-binding protein Alba-like" evidence="2">
    <location>
        <begin position="11"/>
        <end position="59"/>
    </location>
</feature>
<comment type="caution">
    <text evidence="3">The sequence shown here is derived from an EMBL/GenBank/DDBJ whole genome shotgun (WGS) entry which is preliminary data.</text>
</comment>
<dbReference type="InterPro" id="IPR002775">
    <property type="entry name" value="DNA/RNA-bd_Alba-like"/>
</dbReference>
<dbReference type="Gene3D" id="3.30.110.20">
    <property type="entry name" value="Alba-like domain"/>
    <property type="match status" value="1"/>
</dbReference>
<sequence length="142" mass="15539">MDEQHEHPARVQVSATKKPLHFYVELAKRFLQEHGQVQLSAIGLAIPMMVNLAEILKANRWATEIKIRTGLYHPPGEPELPPNGLPKATMEIVLSKSAFFDDIMAGGPVPPALPSPAGQRPPRGDLPRLQSPAGWPAPRPPL</sequence>